<comment type="caution">
    <text evidence="12">Lacks conserved residue(s) required for the propagation of feature annotation.</text>
</comment>
<dbReference type="GO" id="GO:0008615">
    <property type="term" value="P:pyridoxine biosynthetic process"/>
    <property type="evidence" value="ECO:0007669"/>
    <property type="project" value="UniProtKB-UniRule"/>
</dbReference>
<dbReference type="UniPathway" id="UPA00244">
    <property type="reaction ID" value="UER00311"/>
</dbReference>
<dbReference type="InterPro" id="IPR020578">
    <property type="entry name" value="Aminotrans_V_PyrdxlP_BS"/>
</dbReference>
<feature type="binding site" evidence="12">
    <location>
        <position position="175"/>
    </location>
    <ligand>
        <name>pyridoxal 5'-phosphate</name>
        <dbReference type="ChEBI" id="CHEBI:597326"/>
    </ligand>
</feature>
<comment type="subunit">
    <text evidence="12">Homodimer.</text>
</comment>
<evidence type="ECO:0000259" key="14">
    <source>
        <dbReference type="Pfam" id="PF00266"/>
    </source>
</evidence>
<name>A0A1F6GMU9_9PROT</name>
<keyword evidence="4 12" id="KW-0032">Aminotransferase</keyword>
<dbReference type="NCBIfam" id="TIGR01364">
    <property type="entry name" value="serC_1"/>
    <property type="match status" value="1"/>
</dbReference>
<dbReference type="Gene3D" id="3.40.640.10">
    <property type="entry name" value="Type I PLP-dependent aspartate aminotransferase-like (Major domain)"/>
    <property type="match status" value="1"/>
</dbReference>
<evidence type="ECO:0000313" key="16">
    <source>
        <dbReference type="Proteomes" id="UP000177583"/>
    </source>
</evidence>
<keyword evidence="7 12" id="KW-0663">Pyridoxal phosphate</keyword>
<dbReference type="PIRSF" id="PIRSF000525">
    <property type="entry name" value="SerC"/>
    <property type="match status" value="1"/>
</dbReference>
<comment type="subcellular location">
    <subcellularLocation>
        <location evidence="12">Cytoplasm</location>
    </subcellularLocation>
</comment>
<dbReference type="InterPro" id="IPR015421">
    <property type="entry name" value="PyrdxlP-dep_Trfase_major"/>
</dbReference>
<feature type="binding site" evidence="12">
    <location>
        <position position="105"/>
    </location>
    <ligand>
        <name>pyridoxal 5'-phosphate</name>
        <dbReference type="ChEBI" id="CHEBI:597326"/>
    </ligand>
</feature>
<dbReference type="GO" id="GO:0004648">
    <property type="term" value="F:O-phospho-L-serine:2-oxoglutarate aminotransferase activity"/>
    <property type="evidence" value="ECO:0007669"/>
    <property type="project" value="UniProtKB-UniRule"/>
</dbReference>
<evidence type="ECO:0000256" key="3">
    <source>
        <dbReference type="ARBA" id="ARBA00006904"/>
    </source>
</evidence>
<evidence type="ECO:0000256" key="11">
    <source>
        <dbReference type="ARBA" id="ARBA00049007"/>
    </source>
</evidence>
<dbReference type="HAMAP" id="MF_00160">
    <property type="entry name" value="SerC_aminotrans_5"/>
    <property type="match status" value="1"/>
</dbReference>
<feature type="modified residue" description="N6-(pyridoxal phosphate)lysine" evidence="12">
    <location>
        <position position="199"/>
    </location>
</feature>
<dbReference type="InterPro" id="IPR015422">
    <property type="entry name" value="PyrdxlP-dep_Trfase_small"/>
</dbReference>
<keyword evidence="6 12" id="KW-0808">Transferase</keyword>
<dbReference type="EMBL" id="MFNF01000057">
    <property type="protein sequence ID" value="OGG99429.1"/>
    <property type="molecule type" value="Genomic_DNA"/>
</dbReference>
<comment type="function">
    <text evidence="12">Catalyzes the reversible conversion of 3-phosphohydroxypyruvate to phosphoserine and of 3-hydroxy-2-oxo-4-phosphonooxybutanoate to phosphohydroxythreonine.</text>
</comment>
<evidence type="ECO:0000256" key="7">
    <source>
        <dbReference type="ARBA" id="ARBA00022898"/>
    </source>
</evidence>
<dbReference type="Pfam" id="PF00266">
    <property type="entry name" value="Aminotran_5"/>
    <property type="match status" value="1"/>
</dbReference>
<reference evidence="15 16" key="1">
    <citation type="journal article" date="2016" name="Nat. Commun.">
        <title>Thousands of microbial genomes shed light on interconnected biogeochemical processes in an aquifer system.</title>
        <authorList>
            <person name="Anantharaman K."/>
            <person name="Brown C.T."/>
            <person name="Hug L.A."/>
            <person name="Sharon I."/>
            <person name="Castelle C.J."/>
            <person name="Probst A.J."/>
            <person name="Thomas B.C."/>
            <person name="Singh A."/>
            <person name="Wilkins M.J."/>
            <person name="Karaoz U."/>
            <person name="Brodie E.L."/>
            <person name="Williams K.H."/>
            <person name="Hubbard S.S."/>
            <person name="Banfield J.F."/>
        </authorList>
    </citation>
    <scope>NUCLEOTIDE SEQUENCE [LARGE SCALE GENOMIC DNA]</scope>
</reference>
<comment type="cofactor">
    <cofactor evidence="12">
        <name>pyridoxal 5'-phosphate</name>
        <dbReference type="ChEBI" id="CHEBI:597326"/>
    </cofactor>
    <text evidence="12">Binds 1 pyridoxal phosphate per subunit.</text>
</comment>
<dbReference type="GO" id="GO:0005737">
    <property type="term" value="C:cytoplasm"/>
    <property type="evidence" value="ECO:0007669"/>
    <property type="project" value="UniProtKB-SubCell"/>
</dbReference>
<evidence type="ECO:0000256" key="8">
    <source>
        <dbReference type="ARBA" id="ARBA00023096"/>
    </source>
</evidence>
<evidence type="ECO:0000256" key="2">
    <source>
        <dbReference type="ARBA" id="ARBA00005099"/>
    </source>
</evidence>
<dbReference type="SUPFAM" id="SSF53383">
    <property type="entry name" value="PLP-dependent transferases"/>
    <property type="match status" value="1"/>
</dbReference>
<protein>
    <recommendedName>
        <fullName evidence="12">Phosphoserine aminotransferase</fullName>
        <ecNumber evidence="12">2.6.1.52</ecNumber>
    </recommendedName>
    <alternativeName>
        <fullName evidence="12">Phosphohydroxythreonine aminotransferase</fullName>
        <shortName evidence="12">PSAT</shortName>
    </alternativeName>
</protein>
<dbReference type="GO" id="GO:0030170">
    <property type="term" value="F:pyridoxal phosphate binding"/>
    <property type="evidence" value="ECO:0007669"/>
    <property type="project" value="UniProtKB-UniRule"/>
</dbReference>
<feature type="binding site" evidence="12">
    <location>
        <begin position="240"/>
        <end position="241"/>
    </location>
    <ligand>
        <name>pyridoxal 5'-phosphate</name>
        <dbReference type="ChEBI" id="CHEBI:597326"/>
    </ligand>
</feature>
<keyword evidence="8 12" id="KW-0664">Pyridoxine biosynthesis</keyword>
<comment type="similarity">
    <text evidence="3 12">Belongs to the class-V pyridoxal-phosphate-dependent aminotransferase family. SerC subfamily.</text>
</comment>
<sequence>MKRPVYNFGAGPAMLPVPVMKQVQEEFLDFNHLGASVIEISHRGKDFEALLAETDVLMRELAELPENYEILYIHGGAQMLFSAVPLNLLGLQPSKKGLYVETGNFAQIARKEAEKFGQIEVVLSSEAGGFKEIPTLTPELVDQSASYVHITSNNTLYGTRYHRFPKTGSVPLVADMTSEILSRKVDYSQFGMIYAGAQKNLGPSGIAVAFVRKDLIGHAPKNCPKLLDFKVYADNHSMANTINTFAIYVMNLVLKWLKAEGGVGVLEQRNEAKAKRLYQALDQSDFYSSVAHKDHRSSMNVCFNLPNETLLDRFVKEALAEGLYALKGHRAVGGARASIYNAMPMEGIEALAQFMAEFERKNRQSTF</sequence>
<dbReference type="UniPathway" id="UPA00135">
    <property type="reaction ID" value="UER00197"/>
</dbReference>
<accession>A0A1F6GMU9</accession>
<feature type="binding site" evidence="12">
    <location>
        <position position="43"/>
    </location>
    <ligand>
        <name>L-glutamate</name>
        <dbReference type="ChEBI" id="CHEBI:29985"/>
    </ligand>
</feature>
<evidence type="ECO:0000256" key="12">
    <source>
        <dbReference type="HAMAP-Rule" id="MF_00160"/>
    </source>
</evidence>
<evidence type="ECO:0000256" key="5">
    <source>
        <dbReference type="ARBA" id="ARBA00022605"/>
    </source>
</evidence>
<dbReference type="FunFam" id="3.40.640.10:FF:000010">
    <property type="entry name" value="Phosphoserine aminotransferase"/>
    <property type="match status" value="1"/>
</dbReference>
<feature type="binding site" evidence="12">
    <location>
        <position position="198"/>
    </location>
    <ligand>
        <name>pyridoxal 5'-phosphate</name>
        <dbReference type="ChEBI" id="CHEBI:597326"/>
    </ligand>
</feature>
<evidence type="ECO:0000256" key="1">
    <source>
        <dbReference type="ARBA" id="ARBA00004915"/>
    </source>
</evidence>
<gene>
    <name evidence="12" type="primary">serC</name>
    <name evidence="15" type="ORF">A2557_12595</name>
</gene>
<dbReference type="FunFam" id="3.90.1150.10:FF:000006">
    <property type="entry name" value="Phosphoserine aminotransferase"/>
    <property type="match status" value="1"/>
</dbReference>
<dbReference type="NCBIfam" id="NF003764">
    <property type="entry name" value="PRK05355.1"/>
    <property type="match status" value="1"/>
</dbReference>
<organism evidence="15 16">
    <name type="scientific">Candidatus Lambdaproteobacteria bacterium RIFOXYD2_FULL_56_26</name>
    <dbReference type="NCBI Taxonomy" id="1817773"/>
    <lineage>
        <taxon>Bacteria</taxon>
        <taxon>Pseudomonadati</taxon>
        <taxon>Pseudomonadota</taxon>
        <taxon>Candidatus Lambdaproteobacteria</taxon>
    </lineage>
</organism>
<evidence type="ECO:0000256" key="10">
    <source>
        <dbReference type="ARBA" id="ARBA00047630"/>
    </source>
</evidence>
<comment type="pathway">
    <text evidence="1 12">Cofactor biosynthesis; pyridoxine 5'-phosphate biosynthesis; pyridoxine 5'-phosphate from D-erythrose 4-phosphate: step 3/5.</text>
</comment>
<dbReference type="InterPro" id="IPR022278">
    <property type="entry name" value="Pser_aminoTfrase"/>
</dbReference>
<comment type="caution">
    <text evidence="15">The sequence shown here is derived from an EMBL/GenBank/DDBJ whole genome shotgun (WGS) entry which is preliminary data.</text>
</comment>
<dbReference type="GO" id="GO:0006564">
    <property type="term" value="P:L-serine biosynthetic process"/>
    <property type="evidence" value="ECO:0007669"/>
    <property type="project" value="UniProtKB-UniRule"/>
</dbReference>
<dbReference type="EC" id="2.6.1.52" evidence="12"/>
<dbReference type="Gene3D" id="3.90.1150.10">
    <property type="entry name" value="Aspartate Aminotransferase, domain 1"/>
    <property type="match status" value="1"/>
</dbReference>
<evidence type="ECO:0000256" key="9">
    <source>
        <dbReference type="ARBA" id="ARBA00023299"/>
    </source>
</evidence>
<proteinExistence type="inferred from homology"/>
<feature type="domain" description="Aminotransferase class V" evidence="14">
    <location>
        <begin position="5"/>
        <end position="351"/>
    </location>
</feature>
<dbReference type="AlphaFoldDB" id="A0A1F6GMU9"/>
<feature type="binding site" evidence="12">
    <location>
        <position position="155"/>
    </location>
    <ligand>
        <name>pyridoxal 5'-phosphate</name>
        <dbReference type="ChEBI" id="CHEBI:597326"/>
    </ligand>
</feature>
<evidence type="ECO:0000256" key="13">
    <source>
        <dbReference type="RuleBase" id="RU004505"/>
    </source>
</evidence>
<keyword evidence="5 12" id="KW-0028">Amino-acid biosynthesis</keyword>
<evidence type="ECO:0000256" key="6">
    <source>
        <dbReference type="ARBA" id="ARBA00022679"/>
    </source>
</evidence>
<dbReference type="Proteomes" id="UP000177583">
    <property type="component" value="Unassembled WGS sequence"/>
</dbReference>
<dbReference type="InterPro" id="IPR000192">
    <property type="entry name" value="Aminotrans_V_dom"/>
</dbReference>
<dbReference type="PANTHER" id="PTHR43247">
    <property type="entry name" value="PHOSPHOSERINE AMINOTRANSFERASE"/>
    <property type="match status" value="1"/>
</dbReference>
<dbReference type="PROSITE" id="PS00595">
    <property type="entry name" value="AA_TRANSFER_CLASS_5"/>
    <property type="match status" value="1"/>
</dbReference>
<dbReference type="InterPro" id="IPR015424">
    <property type="entry name" value="PyrdxlP-dep_Trfase"/>
</dbReference>
<keyword evidence="12" id="KW-0963">Cytoplasm</keyword>
<keyword evidence="9 12" id="KW-0718">Serine biosynthesis</keyword>
<comment type="catalytic activity">
    <reaction evidence="10 12">
        <text>4-(phosphooxy)-L-threonine + 2-oxoglutarate = (R)-3-hydroxy-2-oxo-4-phosphooxybutanoate + L-glutamate</text>
        <dbReference type="Rhea" id="RHEA:16573"/>
        <dbReference type="ChEBI" id="CHEBI:16810"/>
        <dbReference type="ChEBI" id="CHEBI:29985"/>
        <dbReference type="ChEBI" id="CHEBI:58452"/>
        <dbReference type="ChEBI" id="CHEBI:58538"/>
        <dbReference type="EC" id="2.6.1.52"/>
    </reaction>
</comment>
<dbReference type="PANTHER" id="PTHR43247:SF1">
    <property type="entry name" value="PHOSPHOSERINE AMINOTRANSFERASE"/>
    <property type="match status" value="1"/>
</dbReference>
<evidence type="ECO:0000256" key="4">
    <source>
        <dbReference type="ARBA" id="ARBA00022576"/>
    </source>
</evidence>
<comment type="catalytic activity">
    <reaction evidence="11 12 13">
        <text>O-phospho-L-serine + 2-oxoglutarate = 3-phosphooxypyruvate + L-glutamate</text>
        <dbReference type="Rhea" id="RHEA:14329"/>
        <dbReference type="ChEBI" id="CHEBI:16810"/>
        <dbReference type="ChEBI" id="CHEBI:18110"/>
        <dbReference type="ChEBI" id="CHEBI:29985"/>
        <dbReference type="ChEBI" id="CHEBI:57524"/>
        <dbReference type="EC" id="2.6.1.52"/>
    </reaction>
</comment>
<evidence type="ECO:0000313" key="15">
    <source>
        <dbReference type="EMBL" id="OGG99429.1"/>
    </source>
</evidence>
<comment type="pathway">
    <text evidence="2 12 13">Amino-acid biosynthesis; L-serine biosynthesis; L-serine from 3-phospho-D-glycerate: step 2/3.</text>
</comment>